<dbReference type="GeneID" id="20084516"/>
<proteinExistence type="predicted"/>
<gene>
    <name evidence="1" type="ORF">H310_07466</name>
</gene>
<protein>
    <submittedName>
        <fullName evidence="1">Uncharacterized protein</fullName>
    </submittedName>
</protein>
<reference evidence="1" key="1">
    <citation type="submission" date="2013-12" db="EMBL/GenBank/DDBJ databases">
        <title>The Genome Sequence of Aphanomyces invadans NJM9701.</title>
        <authorList>
            <consortium name="The Broad Institute Genomics Platform"/>
            <person name="Russ C."/>
            <person name="Tyler B."/>
            <person name="van West P."/>
            <person name="Dieguez-Uribeondo J."/>
            <person name="Young S.K."/>
            <person name="Zeng Q."/>
            <person name="Gargeya S."/>
            <person name="Fitzgerald M."/>
            <person name="Abouelleil A."/>
            <person name="Alvarado L."/>
            <person name="Chapman S.B."/>
            <person name="Gainer-Dewar J."/>
            <person name="Goldberg J."/>
            <person name="Griggs A."/>
            <person name="Gujja S."/>
            <person name="Hansen M."/>
            <person name="Howarth C."/>
            <person name="Imamovic A."/>
            <person name="Ireland A."/>
            <person name="Larimer J."/>
            <person name="McCowan C."/>
            <person name="Murphy C."/>
            <person name="Pearson M."/>
            <person name="Poon T.W."/>
            <person name="Priest M."/>
            <person name="Roberts A."/>
            <person name="Saif S."/>
            <person name="Shea T."/>
            <person name="Sykes S."/>
            <person name="Wortman J."/>
            <person name="Nusbaum C."/>
            <person name="Birren B."/>
        </authorList>
    </citation>
    <scope>NUCLEOTIDE SEQUENCE [LARGE SCALE GENOMIC DNA]</scope>
    <source>
        <strain evidence="1">NJM9701</strain>
    </source>
</reference>
<dbReference type="AlphaFoldDB" id="A0A024U1D7"/>
<evidence type="ECO:0000313" key="1">
    <source>
        <dbReference type="EMBL" id="ETW00030.1"/>
    </source>
</evidence>
<name>A0A024U1D7_9STRA</name>
<dbReference type="VEuPathDB" id="FungiDB:H310_07466"/>
<dbReference type="RefSeq" id="XP_008871055.1">
    <property type="nucleotide sequence ID" value="XM_008872833.1"/>
</dbReference>
<dbReference type="EMBL" id="KI913965">
    <property type="protein sequence ID" value="ETW00030.1"/>
    <property type="molecule type" value="Genomic_DNA"/>
</dbReference>
<sequence>MNSETGHRAAACRLRCVCHSQPRSGQHADCRGGVGLWSGEYIAHPSRVLARPSNTVLGSSPWLDPYLPRSDLDMPRCRWDEERRYKASDRTYDMVELAVSSGRGEVVTL</sequence>
<organism evidence="1">
    <name type="scientific">Aphanomyces invadans</name>
    <dbReference type="NCBI Taxonomy" id="157072"/>
    <lineage>
        <taxon>Eukaryota</taxon>
        <taxon>Sar</taxon>
        <taxon>Stramenopiles</taxon>
        <taxon>Oomycota</taxon>
        <taxon>Saprolegniomycetes</taxon>
        <taxon>Saprolegniales</taxon>
        <taxon>Verrucalvaceae</taxon>
        <taxon>Aphanomyces</taxon>
    </lineage>
</organism>
<accession>A0A024U1D7</accession>